<evidence type="ECO:0000313" key="2">
    <source>
        <dbReference type="Proteomes" id="UP000814128"/>
    </source>
</evidence>
<dbReference type="EMBL" id="MU273605">
    <property type="protein sequence ID" value="KAI0030803.1"/>
    <property type="molecule type" value="Genomic_DNA"/>
</dbReference>
<protein>
    <submittedName>
        <fullName evidence="1">Cytochrome P450</fullName>
    </submittedName>
</protein>
<comment type="caution">
    <text evidence="1">The sequence shown here is derived from an EMBL/GenBank/DDBJ whole genome shotgun (WGS) entry which is preliminary data.</text>
</comment>
<organism evidence="1 2">
    <name type="scientific">Vararia minispora EC-137</name>
    <dbReference type="NCBI Taxonomy" id="1314806"/>
    <lineage>
        <taxon>Eukaryota</taxon>
        <taxon>Fungi</taxon>
        <taxon>Dikarya</taxon>
        <taxon>Basidiomycota</taxon>
        <taxon>Agaricomycotina</taxon>
        <taxon>Agaricomycetes</taxon>
        <taxon>Russulales</taxon>
        <taxon>Lachnocladiaceae</taxon>
        <taxon>Vararia</taxon>
    </lineage>
</organism>
<dbReference type="Proteomes" id="UP000814128">
    <property type="component" value="Unassembled WGS sequence"/>
</dbReference>
<reference evidence="1" key="1">
    <citation type="submission" date="2021-02" db="EMBL/GenBank/DDBJ databases">
        <authorList>
            <consortium name="DOE Joint Genome Institute"/>
            <person name="Ahrendt S."/>
            <person name="Looney B.P."/>
            <person name="Miyauchi S."/>
            <person name="Morin E."/>
            <person name="Drula E."/>
            <person name="Courty P.E."/>
            <person name="Chicoki N."/>
            <person name="Fauchery L."/>
            <person name="Kohler A."/>
            <person name="Kuo A."/>
            <person name="Labutti K."/>
            <person name="Pangilinan J."/>
            <person name="Lipzen A."/>
            <person name="Riley R."/>
            <person name="Andreopoulos W."/>
            <person name="He G."/>
            <person name="Johnson J."/>
            <person name="Barry K.W."/>
            <person name="Grigoriev I.V."/>
            <person name="Nagy L."/>
            <person name="Hibbett D."/>
            <person name="Henrissat B."/>
            <person name="Matheny P.B."/>
            <person name="Labbe J."/>
            <person name="Martin F."/>
        </authorList>
    </citation>
    <scope>NUCLEOTIDE SEQUENCE</scope>
    <source>
        <strain evidence="1">EC-137</strain>
    </source>
</reference>
<name>A0ACB8QGI1_9AGAM</name>
<accession>A0ACB8QGI1</accession>
<gene>
    <name evidence="1" type="ORF">K488DRAFT_53467</name>
</gene>
<sequence length="549" mass="61046">MALLPLLPLSVTVAVCLPLYVLVSRFVRQRPLDIVPGPASVSFITGVLTLWFGEDAIPYQEKTMERYGRVIGLPGIFGGKLLSIADTKAIYEILVKNQDTFEELDSIRELVLLSVLVCVMLSNVHRKQRKLMNPAFSINHMRRIMPIFLALSRKVRGIYECSFCDRTGPLMITLDVDVMDYCSRFALDLIAQAGFGHSFGSIDGKDEGYSAALKKFDPTTSKLALGIILLPLLTKYIPGHILRTVAEKLPWPTLHVMLNISDTMQSTSRDIWEEKKKLFALGDKSVVNEYGEGKDIMSILLKSNLAASDEERLTDEELLAQINTFTLAGADTTSHALARIIHLLALHPEVQEKLREELTEACTADGEIGHDDLVELPYLEAVCRETLRLYPPAPVVYRQCMEDAVLPLAHSYTDTTGKERNELIVPGGSTMVIVNIVGVNRDKAIWGPDAHEWKPERWLSPLPDSVAEARIPGVYANTLTFIGGSRACIGFKFAQLEMKAALSQLVPRFRIAPSLDHEIVWRFGGILTPFIKGSKANKSELPLRLTPIV</sequence>
<proteinExistence type="predicted"/>
<keyword evidence="2" id="KW-1185">Reference proteome</keyword>
<evidence type="ECO:0000313" key="1">
    <source>
        <dbReference type="EMBL" id="KAI0030803.1"/>
    </source>
</evidence>
<reference evidence="1" key="2">
    <citation type="journal article" date="2022" name="New Phytol.">
        <title>Evolutionary transition to the ectomycorrhizal habit in the genomes of a hyperdiverse lineage of mushroom-forming fungi.</title>
        <authorList>
            <person name="Looney B."/>
            <person name="Miyauchi S."/>
            <person name="Morin E."/>
            <person name="Drula E."/>
            <person name="Courty P.E."/>
            <person name="Kohler A."/>
            <person name="Kuo A."/>
            <person name="LaButti K."/>
            <person name="Pangilinan J."/>
            <person name="Lipzen A."/>
            <person name="Riley R."/>
            <person name="Andreopoulos W."/>
            <person name="He G."/>
            <person name="Johnson J."/>
            <person name="Nolan M."/>
            <person name="Tritt A."/>
            <person name="Barry K.W."/>
            <person name="Grigoriev I.V."/>
            <person name="Nagy L.G."/>
            <person name="Hibbett D."/>
            <person name="Henrissat B."/>
            <person name="Matheny P.B."/>
            <person name="Labbe J."/>
            <person name="Martin F.M."/>
        </authorList>
    </citation>
    <scope>NUCLEOTIDE SEQUENCE</scope>
    <source>
        <strain evidence="1">EC-137</strain>
    </source>
</reference>